<dbReference type="GeneID" id="39876115"/>
<evidence type="ECO:0000256" key="1">
    <source>
        <dbReference type="ARBA" id="ARBA00005775"/>
    </source>
</evidence>
<dbReference type="VEuPathDB" id="PiroplasmaDB:BOVATA_038380"/>
<dbReference type="Gene3D" id="1.25.40.180">
    <property type="match status" value="1"/>
</dbReference>
<organism evidence="6 7">
    <name type="scientific">Babesia ovata</name>
    <dbReference type="NCBI Taxonomy" id="189622"/>
    <lineage>
        <taxon>Eukaryota</taxon>
        <taxon>Sar</taxon>
        <taxon>Alveolata</taxon>
        <taxon>Apicomplexa</taxon>
        <taxon>Aconoidasida</taxon>
        <taxon>Piroplasmida</taxon>
        <taxon>Babesiidae</taxon>
        <taxon>Babesia</taxon>
    </lineage>
</organism>
<dbReference type="OrthoDB" id="514777at2759"/>
<accession>A0A2H6KH73</accession>
<evidence type="ECO:0000256" key="2">
    <source>
        <dbReference type="ARBA" id="ARBA00022540"/>
    </source>
</evidence>
<name>A0A2H6KH73_9APIC</name>
<comment type="caution">
    <text evidence="6">The sequence shown here is derived from an EMBL/GenBank/DDBJ whole genome shotgun (WGS) entry which is preliminary data.</text>
</comment>
<protein>
    <submittedName>
        <fullName evidence="6">Eukaryotic translation initiation</fullName>
    </submittedName>
</protein>
<feature type="region of interest" description="Disordered" evidence="4">
    <location>
        <begin position="193"/>
        <end position="213"/>
    </location>
</feature>
<dbReference type="InterPro" id="IPR016024">
    <property type="entry name" value="ARM-type_fold"/>
</dbReference>
<evidence type="ECO:0000256" key="3">
    <source>
        <dbReference type="ARBA" id="ARBA00022917"/>
    </source>
</evidence>
<evidence type="ECO:0000313" key="6">
    <source>
        <dbReference type="EMBL" id="GBE62345.1"/>
    </source>
</evidence>
<comment type="similarity">
    <text evidence="1">Belongs to the eukaryotic initiation factor 4G family.</text>
</comment>
<feature type="domain" description="MIF4G" evidence="5">
    <location>
        <begin position="241"/>
        <end position="459"/>
    </location>
</feature>
<evidence type="ECO:0000313" key="7">
    <source>
        <dbReference type="Proteomes" id="UP000236319"/>
    </source>
</evidence>
<dbReference type="PANTHER" id="PTHR23253">
    <property type="entry name" value="EUKARYOTIC TRANSLATION INITIATION FACTOR 4 GAMMA"/>
    <property type="match status" value="1"/>
</dbReference>
<dbReference type="GO" id="GO:0016281">
    <property type="term" value="C:eukaryotic translation initiation factor 4F complex"/>
    <property type="evidence" value="ECO:0007669"/>
    <property type="project" value="TreeGrafter"/>
</dbReference>
<dbReference type="Pfam" id="PF02854">
    <property type="entry name" value="MIF4G"/>
    <property type="match status" value="1"/>
</dbReference>
<dbReference type="RefSeq" id="XP_028868588.1">
    <property type="nucleotide sequence ID" value="XM_029012755.1"/>
</dbReference>
<gene>
    <name evidence="6" type="ORF">BOVATA_038380</name>
</gene>
<proteinExistence type="inferred from homology"/>
<feature type="compositionally biased region" description="Basic and acidic residues" evidence="4">
    <location>
        <begin position="196"/>
        <end position="207"/>
    </location>
</feature>
<dbReference type="PANTHER" id="PTHR23253:SF9">
    <property type="entry name" value="EUKARYOTIC TRANSLATION INITIATION FACTOR 4 GAMMA 2"/>
    <property type="match status" value="1"/>
</dbReference>
<reference evidence="6 7" key="1">
    <citation type="journal article" date="2017" name="BMC Genomics">
        <title>Whole-genome assembly of Babesia ovata and comparative genomics between closely related pathogens.</title>
        <authorList>
            <person name="Yamagishi J."/>
            <person name="Asada M."/>
            <person name="Hakimi H."/>
            <person name="Tanaka T.Q."/>
            <person name="Sugimoto C."/>
            <person name="Kawazu S."/>
        </authorList>
    </citation>
    <scope>NUCLEOTIDE SEQUENCE [LARGE SCALE GENOMIC DNA]</scope>
    <source>
        <strain evidence="6 7">Miyake</strain>
    </source>
</reference>
<dbReference type="EMBL" id="BDSA01000004">
    <property type="protein sequence ID" value="GBE62345.1"/>
    <property type="molecule type" value="Genomic_DNA"/>
</dbReference>
<dbReference type="SUPFAM" id="SSF48371">
    <property type="entry name" value="ARM repeat"/>
    <property type="match status" value="1"/>
</dbReference>
<keyword evidence="2" id="KW-0396">Initiation factor</keyword>
<dbReference type="GO" id="GO:0003743">
    <property type="term" value="F:translation initiation factor activity"/>
    <property type="evidence" value="ECO:0007669"/>
    <property type="project" value="UniProtKB-KW"/>
</dbReference>
<dbReference type="AlphaFoldDB" id="A0A2H6KH73"/>
<keyword evidence="3" id="KW-0648">Protein biosynthesis</keyword>
<sequence>MKPAQCTHHQGAAATTENVTDDIALVQQLLRLRSEAAAAEIRQKIGKQANAYVDNVEQCNSALSYELAGIYGSDKVQQADASRIISALGKIADLRHIDMLVLLKSIDPGVLNAFEPLTVLSVLCVMLAGERAPAPADLLAFFTEYEIDLPTALGAATTMKCLIGRTDISVSEVMEAVDAVNAAAVRRSSRIRRTKKSESRDCTDDAFPKMANRGSSHMDAPPGLWRTVPRQSSGSFVEVLSRQLKSNLNKLTIEKFETLAEKIATQCEALEDYNQLQVAADLILSKAVQEPDWSEMYADLCLILSWRSREYECSGKRATFASALLTKIQREYEATPRDLDAVRATLGDDPDAGMKRLKTRILGTVKMIGELFQRRILGFKIVSKVVMDLVMASDEPHEHLIECFLQLIYSTGYYIDQHPNLRPVLDMWFGRLKELMLKTCYSKRIKCVMQDVLDLPKAQWRKKIHRDTAQALSDLRDQVQTEDILGGSAVAAQYGNIVVVGERRNLGAKCTYGDYMVRQEDLYKAKKSAGMKP</sequence>
<dbReference type="GO" id="GO:0003729">
    <property type="term" value="F:mRNA binding"/>
    <property type="evidence" value="ECO:0007669"/>
    <property type="project" value="TreeGrafter"/>
</dbReference>
<evidence type="ECO:0000259" key="5">
    <source>
        <dbReference type="SMART" id="SM00543"/>
    </source>
</evidence>
<keyword evidence="7" id="KW-1185">Reference proteome</keyword>
<evidence type="ECO:0000256" key="4">
    <source>
        <dbReference type="SAM" id="MobiDB-lite"/>
    </source>
</evidence>
<dbReference type="Proteomes" id="UP000236319">
    <property type="component" value="Unassembled WGS sequence"/>
</dbReference>
<dbReference type="SMART" id="SM00543">
    <property type="entry name" value="MIF4G"/>
    <property type="match status" value="1"/>
</dbReference>
<dbReference type="InterPro" id="IPR003890">
    <property type="entry name" value="MIF4G-like_typ-3"/>
</dbReference>